<feature type="compositionally biased region" description="Basic and acidic residues" evidence="1">
    <location>
        <begin position="450"/>
        <end position="468"/>
    </location>
</feature>
<sequence>MMQDEESDKNTNKGQIESAQDEIEHNDELEAVEIEDNSNDNKLQDEIEVMEQALTKTGKGDLKKLKTAIKLPNEFELSGPSCNTDVTGDDVSKVEKQEISCECEQPTGTGGAVPVVLSLDLECPGQQSLKGISSDEPVKGYDDKSSTLSVEIRSDKESAENETLIREITSENTSSVIITPPPKQSTISNDSIFEINCNTSSENSTRVPETQQFAAADSSFVIEYAVSYLNAKVSSTNINLASLESLAKNESLSSGSNLVESKLKNDLVTPTGSRNTSVKIRKAAPNKVNPDLSGSTLVRPATALALKRELKDSANLLSYRNGVLRNTLRPKDNLPPIKKTVDIPTPNRGYKNAHSSDSVRPYTSSSSYGGCLKKGISSTAQSAEDKISRRNGEGTLKRPSMIPKPRTPTPNAPKGPPSSKIDLQRKDKPSDYNLVPKIEPGRRTGNASETGKRRTVENETAKQNEELSKSSQSVSGTPDAMTIHEKMVGLQERLKATTTMIRKRMGMNSIALPALTDNGNIIKDDPTLRPKRSSEPALPKTASATLKDLYKNIFEMKAATMRLSDATTMVSQKEHIEKLLMNITEIQRIADRMLDSEGSASQLNEPGAKDATIKSNKSKENKICIKFTQLKDKQRRKEDEASNQSDDGCKSSPGTTTDLEVKTEASLKETDSMDGIFIPSQEPFIHNIEEEDESNGLDITITFPELNNLLSDQNESHLSVCLSDISAEALRQLKRCPKDFTLRMDFIQGKVHFQSGKSPANNFSIGPDLKFIENPVDNVDDKKSDIISIKPSTECSYGSQLISVENRDEHVTSYKSLKSTDSELFNVADLPFLYRDVTLGTVTRSCMTLRNDPMMSMSIVARTFFKSMPQIPSLTYIQEANQLENGSRLAGFQVQEKRRKNRVYQKRGVALSVSSLQ</sequence>
<name>A0A9P0K8Y7_ACAOB</name>
<evidence type="ECO:0000313" key="2">
    <source>
        <dbReference type="EMBL" id="CAH1968792.1"/>
    </source>
</evidence>
<dbReference type="Proteomes" id="UP001152888">
    <property type="component" value="Unassembled WGS sequence"/>
</dbReference>
<feature type="region of interest" description="Disordered" evidence="1">
    <location>
        <begin position="326"/>
        <end position="479"/>
    </location>
</feature>
<feature type="region of interest" description="Disordered" evidence="1">
    <location>
        <begin position="634"/>
        <end position="661"/>
    </location>
</feature>
<comment type="caution">
    <text evidence="2">The sequence shown here is derived from an EMBL/GenBank/DDBJ whole genome shotgun (WGS) entry which is preliminary data.</text>
</comment>
<feature type="compositionally biased region" description="Polar residues" evidence="1">
    <location>
        <begin position="353"/>
        <end position="368"/>
    </location>
</feature>
<organism evidence="2 3">
    <name type="scientific">Acanthoscelides obtectus</name>
    <name type="common">Bean weevil</name>
    <name type="synonym">Bruchus obtectus</name>
    <dbReference type="NCBI Taxonomy" id="200917"/>
    <lineage>
        <taxon>Eukaryota</taxon>
        <taxon>Metazoa</taxon>
        <taxon>Ecdysozoa</taxon>
        <taxon>Arthropoda</taxon>
        <taxon>Hexapoda</taxon>
        <taxon>Insecta</taxon>
        <taxon>Pterygota</taxon>
        <taxon>Neoptera</taxon>
        <taxon>Endopterygota</taxon>
        <taxon>Coleoptera</taxon>
        <taxon>Polyphaga</taxon>
        <taxon>Cucujiformia</taxon>
        <taxon>Chrysomeloidea</taxon>
        <taxon>Chrysomelidae</taxon>
        <taxon>Bruchinae</taxon>
        <taxon>Bruchini</taxon>
        <taxon>Acanthoscelides</taxon>
    </lineage>
</organism>
<evidence type="ECO:0000256" key="1">
    <source>
        <dbReference type="SAM" id="MobiDB-lite"/>
    </source>
</evidence>
<feature type="compositionally biased region" description="Acidic residues" evidence="1">
    <location>
        <begin position="29"/>
        <end position="38"/>
    </location>
</feature>
<keyword evidence="3" id="KW-1185">Reference proteome</keyword>
<dbReference type="AlphaFoldDB" id="A0A9P0K8Y7"/>
<protein>
    <submittedName>
        <fullName evidence="2">Uncharacterized protein</fullName>
    </submittedName>
</protein>
<feature type="compositionally biased region" description="Polar residues" evidence="1">
    <location>
        <begin position="642"/>
        <end position="658"/>
    </location>
</feature>
<dbReference type="EMBL" id="CAKOFQ010006757">
    <property type="protein sequence ID" value="CAH1968792.1"/>
    <property type="molecule type" value="Genomic_DNA"/>
</dbReference>
<proteinExistence type="predicted"/>
<evidence type="ECO:0000313" key="3">
    <source>
        <dbReference type="Proteomes" id="UP001152888"/>
    </source>
</evidence>
<gene>
    <name evidence="2" type="ORF">ACAOBT_LOCUS8069</name>
</gene>
<reference evidence="2" key="1">
    <citation type="submission" date="2022-03" db="EMBL/GenBank/DDBJ databases">
        <authorList>
            <person name="Sayadi A."/>
        </authorList>
    </citation>
    <scope>NUCLEOTIDE SEQUENCE</scope>
</reference>
<feature type="region of interest" description="Disordered" evidence="1">
    <location>
        <begin position="1"/>
        <end position="44"/>
    </location>
</feature>
<feature type="compositionally biased region" description="Basic and acidic residues" evidence="1">
    <location>
        <begin position="383"/>
        <end position="396"/>
    </location>
</feature>
<accession>A0A9P0K8Y7</accession>
<feature type="compositionally biased region" description="Pro residues" evidence="1">
    <location>
        <begin position="405"/>
        <end position="416"/>
    </location>
</feature>
<dbReference type="OrthoDB" id="6756880at2759"/>